<evidence type="ECO:0000256" key="1">
    <source>
        <dbReference type="ARBA" id="ARBA00006817"/>
    </source>
</evidence>
<accession>A0A9E8NGE4</accession>
<dbReference type="InterPro" id="IPR023393">
    <property type="entry name" value="START-like_dom_sf"/>
</dbReference>
<protein>
    <submittedName>
        <fullName evidence="3">SRPBCC domain-containing protein</fullName>
    </submittedName>
</protein>
<dbReference type="EMBL" id="CP112998">
    <property type="protein sequence ID" value="WAC14512.1"/>
    <property type="molecule type" value="Genomic_DNA"/>
</dbReference>
<dbReference type="Pfam" id="PF08327">
    <property type="entry name" value="AHSA1"/>
    <property type="match status" value="1"/>
</dbReference>
<keyword evidence="4" id="KW-1185">Reference proteome</keyword>
<dbReference type="Proteomes" id="UP001164653">
    <property type="component" value="Chromosome"/>
</dbReference>
<evidence type="ECO:0000313" key="4">
    <source>
        <dbReference type="Proteomes" id="UP001164653"/>
    </source>
</evidence>
<dbReference type="SUPFAM" id="SSF55961">
    <property type="entry name" value="Bet v1-like"/>
    <property type="match status" value="1"/>
</dbReference>
<dbReference type="Gene3D" id="3.30.530.20">
    <property type="match status" value="1"/>
</dbReference>
<evidence type="ECO:0000259" key="2">
    <source>
        <dbReference type="Pfam" id="PF08327"/>
    </source>
</evidence>
<dbReference type="InterPro" id="IPR013538">
    <property type="entry name" value="ASHA1/2-like_C"/>
</dbReference>
<gene>
    <name evidence="3" type="ORF">ON006_11250</name>
</gene>
<feature type="domain" description="Activator of Hsp90 ATPase homologue 1/2-like C-terminal" evidence="2">
    <location>
        <begin position="14"/>
        <end position="78"/>
    </location>
</feature>
<proteinExistence type="inferred from homology"/>
<organism evidence="3 4">
    <name type="scientific">Dyadobacter pollutisoli</name>
    <dbReference type="NCBI Taxonomy" id="2910158"/>
    <lineage>
        <taxon>Bacteria</taxon>
        <taxon>Pseudomonadati</taxon>
        <taxon>Bacteroidota</taxon>
        <taxon>Cytophagia</taxon>
        <taxon>Cytophagales</taxon>
        <taxon>Spirosomataceae</taxon>
        <taxon>Dyadobacter</taxon>
    </lineage>
</organism>
<sequence length="147" mass="16954">METMLIKKSIDIHAPKEKIWNVLMDDHYSRQWYAEFSAGTYAETDWNEGSKVVFQDDSKSGIIGIIESNKPGEELIIEYTGMIRNGIEDFESPDAQLVKGFRECYWLTENGDNIRLDIESDMGSEYFEMMSAAWDKALAKIKDFSEN</sequence>
<dbReference type="RefSeq" id="WP_244819881.1">
    <property type="nucleotide sequence ID" value="NZ_CP112998.1"/>
</dbReference>
<dbReference type="KEGG" id="dpf:ON006_11250"/>
<reference evidence="3" key="1">
    <citation type="submission" date="2022-11" db="EMBL/GenBank/DDBJ databases">
        <title>Dyadobacter pollutisoli sp. nov., isolated from plastic dumped soil.</title>
        <authorList>
            <person name="Kim J.M."/>
            <person name="Kim K.R."/>
            <person name="Lee J.K."/>
            <person name="Hao L."/>
            <person name="Jeon C.O."/>
        </authorList>
    </citation>
    <scope>NUCLEOTIDE SEQUENCE</scope>
    <source>
        <strain evidence="3">U1</strain>
    </source>
</reference>
<dbReference type="AlphaFoldDB" id="A0A9E8NGE4"/>
<name>A0A9E8NGE4_9BACT</name>
<evidence type="ECO:0000313" key="3">
    <source>
        <dbReference type="EMBL" id="WAC14512.1"/>
    </source>
</evidence>
<comment type="similarity">
    <text evidence="1">Belongs to the AHA1 family.</text>
</comment>